<dbReference type="RefSeq" id="WP_382404485.1">
    <property type="nucleotide sequence ID" value="NZ_JBHSWH010000001.1"/>
</dbReference>
<evidence type="ECO:0000313" key="2">
    <source>
        <dbReference type="Proteomes" id="UP001596298"/>
    </source>
</evidence>
<reference evidence="2" key="1">
    <citation type="journal article" date="2019" name="Int. J. Syst. Evol. Microbiol.">
        <title>The Global Catalogue of Microorganisms (GCM) 10K type strain sequencing project: providing services to taxonomists for standard genome sequencing and annotation.</title>
        <authorList>
            <consortium name="The Broad Institute Genomics Platform"/>
            <consortium name="The Broad Institute Genome Sequencing Center for Infectious Disease"/>
            <person name="Wu L."/>
            <person name="Ma J."/>
        </authorList>
    </citation>
    <scope>NUCLEOTIDE SEQUENCE [LARGE SCALE GENOMIC DNA]</scope>
    <source>
        <strain evidence="2">CCUG 58127</strain>
    </source>
</reference>
<dbReference type="Proteomes" id="UP001596298">
    <property type="component" value="Unassembled WGS sequence"/>
</dbReference>
<dbReference type="InterPro" id="IPR054206">
    <property type="entry name" value="DUF6912"/>
</dbReference>
<keyword evidence="2" id="KW-1185">Reference proteome</keyword>
<comment type="caution">
    <text evidence="1">The sequence shown here is derived from an EMBL/GenBank/DDBJ whole genome shotgun (WGS) entry which is preliminary data.</text>
</comment>
<protein>
    <submittedName>
        <fullName evidence="1">DUF6912 family protein</fullName>
    </submittedName>
</protein>
<gene>
    <name evidence="1" type="ORF">ACFQDH_21960</name>
</gene>
<dbReference type="Pfam" id="PF21853">
    <property type="entry name" value="DUF6912"/>
    <property type="match status" value="1"/>
</dbReference>
<sequence length="140" mass="15120">MTNLTRTYLPLTADELRTLDETGALPGGARQAFAVTDRLRVALPAEDDEGLEYLATQDAATDAAARDLRVIAAVDVDDDDVSERPEADAASAVRITGAPPRRRIASFHVLDPAGKRDVDVDLELSWYDATELSLVREALA</sequence>
<proteinExistence type="predicted"/>
<dbReference type="EMBL" id="JBHSWH010000001">
    <property type="protein sequence ID" value="MFC6707825.1"/>
    <property type="molecule type" value="Genomic_DNA"/>
</dbReference>
<organism evidence="1 2">
    <name type="scientific">Flexivirga alba</name>
    <dbReference type="NCBI Taxonomy" id="702742"/>
    <lineage>
        <taxon>Bacteria</taxon>
        <taxon>Bacillati</taxon>
        <taxon>Actinomycetota</taxon>
        <taxon>Actinomycetes</taxon>
        <taxon>Micrococcales</taxon>
        <taxon>Dermacoccaceae</taxon>
        <taxon>Flexivirga</taxon>
    </lineage>
</organism>
<evidence type="ECO:0000313" key="1">
    <source>
        <dbReference type="EMBL" id="MFC6707825.1"/>
    </source>
</evidence>
<name>A0ABW2AM07_9MICO</name>
<accession>A0ABW2AM07</accession>